<gene>
    <name evidence="1" type="ORF">HanXRQr2_Chr17g0816461</name>
</gene>
<evidence type="ECO:0000313" key="1">
    <source>
        <dbReference type="EMBL" id="KAF5756587.1"/>
    </source>
</evidence>
<dbReference type="EMBL" id="MNCJ02000332">
    <property type="protein sequence ID" value="KAF5756587.1"/>
    <property type="molecule type" value="Genomic_DNA"/>
</dbReference>
<organism evidence="1 2">
    <name type="scientific">Helianthus annuus</name>
    <name type="common">Common sunflower</name>
    <dbReference type="NCBI Taxonomy" id="4232"/>
    <lineage>
        <taxon>Eukaryota</taxon>
        <taxon>Viridiplantae</taxon>
        <taxon>Streptophyta</taxon>
        <taxon>Embryophyta</taxon>
        <taxon>Tracheophyta</taxon>
        <taxon>Spermatophyta</taxon>
        <taxon>Magnoliopsida</taxon>
        <taxon>eudicotyledons</taxon>
        <taxon>Gunneridae</taxon>
        <taxon>Pentapetalae</taxon>
        <taxon>asterids</taxon>
        <taxon>campanulids</taxon>
        <taxon>Asterales</taxon>
        <taxon>Asteraceae</taxon>
        <taxon>Asteroideae</taxon>
        <taxon>Heliantheae alliance</taxon>
        <taxon>Heliantheae</taxon>
        <taxon>Helianthus</taxon>
    </lineage>
</organism>
<accession>A0A9K3DM52</accession>
<proteinExistence type="predicted"/>
<sequence>MQNDAHIHDVSHFTFFKYPRRLTIYFFNTPKARSISFLADSCFFLKYNIFSSFGHERVFTNVAHSR</sequence>
<reference evidence="1" key="1">
    <citation type="journal article" date="2017" name="Nature">
        <title>The sunflower genome provides insights into oil metabolism, flowering and Asterid evolution.</title>
        <authorList>
            <person name="Badouin H."/>
            <person name="Gouzy J."/>
            <person name="Grassa C.J."/>
            <person name="Murat F."/>
            <person name="Staton S.E."/>
            <person name="Cottret L."/>
            <person name="Lelandais-Briere C."/>
            <person name="Owens G.L."/>
            <person name="Carrere S."/>
            <person name="Mayjonade B."/>
            <person name="Legrand L."/>
            <person name="Gill N."/>
            <person name="Kane N.C."/>
            <person name="Bowers J.E."/>
            <person name="Hubner S."/>
            <person name="Bellec A."/>
            <person name="Berard A."/>
            <person name="Berges H."/>
            <person name="Blanchet N."/>
            <person name="Boniface M.C."/>
            <person name="Brunel D."/>
            <person name="Catrice O."/>
            <person name="Chaidir N."/>
            <person name="Claudel C."/>
            <person name="Donnadieu C."/>
            <person name="Faraut T."/>
            <person name="Fievet G."/>
            <person name="Helmstetter N."/>
            <person name="King M."/>
            <person name="Knapp S.J."/>
            <person name="Lai Z."/>
            <person name="Le Paslier M.C."/>
            <person name="Lippi Y."/>
            <person name="Lorenzon L."/>
            <person name="Mandel J.R."/>
            <person name="Marage G."/>
            <person name="Marchand G."/>
            <person name="Marquand E."/>
            <person name="Bret-Mestries E."/>
            <person name="Morien E."/>
            <person name="Nambeesan S."/>
            <person name="Nguyen T."/>
            <person name="Pegot-Espagnet P."/>
            <person name="Pouilly N."/>
            <person name="Raftis F."/>
            <person name="Sallet E."/>
            <person name="Schiex T."/>
            <person name="Thomas J."/>
            <person name="Vandecasteele C."/>
            <person name="Vares D."/>
            <person name="Vear F."/>
            <person name="Vautrin S."/>
            <person name="Crespi M."/>
            <person name="Mangin B."/>
            <person name="Burke J.M."/>
            <person name="Salse J."/>
            <person name="Munos S."/>
            <person name="Vincourt P."/>
            <person name="Rieseberg L.H."/>
            <person name="Langlade N.B."/>
        </authorList>
    </citation>
    <scope>NUCLEOTIDE SEQUENCE</scope>
    <source>
        <tissue evidence="1">Leaves</tissue>
    </source>
</reference>
<evidence type="ECO:0000313" key="2">
    <source>
        <dbReference type="Proteomes" id="UP000215914"/>
    </source>
</evidence>
<dbReference type="Proteomes" id="UP000215914">
    <property type="component" value="Unassembled WGS sequence"/>
</dbReference>
<protein>
    <submittedName>
        <fullName evidence="1">Uncharacterized protein</fullName>
    </submittedName>
</protein>
<comment type="caution">
    <text evidence="1">The sequence shown here is derived from an EMBL/GenBank/DDBJ whole genome shotgun (WGS) entry which is preliminary data.</text>
</comment>
<dbReference type="Gramene" id="mRNA:HanXRQr2_Chr17g0816461">
    <property type="protein sequence ID" value="CDS:HanXRQr2_Chr17g0816461.1"/>
    <property type="gene ID" value="HanXRQr2_Chr17g0816461"/>
</dbReference>
<name>A0A9K3DM52_HELAN</name>
<reference evidence="1" key="2">
    <citation type="submission" date="2020-06" db="EMBL/GenBank/DDBJ databases">
        <title>Helianthus annuus Genome sequencing and assembly Release 2.</title>
        <authorList>
            <person name="Gouzy J."/>
            <person name="Langlade N."/>
            <person name="Munos S."/>
        </authorList>
    </citation>
    <scope>NUCLEOTIDE SEQUENCE</scope>
    <source>
        <tissue evidence="1">Leaves</tissue>
    </source>
</reference>
<dbReference type="AlphaFoldDB" id="A0A9K3DM52"/>
<keyword evidence="2" id="KW-1185">Reference proteome</keyword>